<sequence>MLIQNVHLKPFYHRGSNRLHLYMCHFFPQTHSWSSVKNWESKWIFRPENSILQPPTRYILPTVFPPNTLHSPHCIQVQRYKTSFANNSAIGKNVVV</sequence>
<dbReference type="EMBL" id="JACGCM010001796">
    <property type="protein sequence ID" value="KAF6149395.1"/>
    <property type="molecule type" value="Genomic_DNA"/>
</dbReference>
<keyword evidence="2" id="KW-1185">Reference proteome</keyword>
<reference evidence="1 2" key="1">
    <citation type="journal article" date="2020" name="IScience">
        <title>Genome Sequencing of the Endangered Kingdonia uniflora (Circaeasteraceae, Ranunculales) Reveals Potential Mechanisms of Evolutionary Specialization.</title>
        <authorList>
            <person name="Sun Y."/>
            <person name="Deng T."/>
            <person name="Zhang A."/>
            <person name="Moore M.J."/>
            <person name="Landis J.B."/>
            <person name="Lin N."/>
            <person name="Zhang H."/>
            <person name="Zhang X."/>
            <person name="Huang J."/>
            <person name="Zhang X."/>
            <person name="Sun H."/>
            <person name="Wang H."/>
        </authorList>
    </citation>
    <scope>NUCLEOTIDE SEQUENCE [LARGE SCALE GENOMIC DNA]</scope>
    <source>
        <strain evidence="1">TB1705</strain>
        <tissue evidence="1">Leaf</tissue>
    </source>
</reference>
<accession>A0A7J7M3D8</accession>
<organism evidence="1 2">
    <name type="scientific">Kingdonia uniflora</name>
    <dbReference type="NCBI Taxonomy" id="39325"/>
    <lineage>
        <taxon>Eukaryota</taxon>
        <taxon>Viridiplantae</taxon>
        <taxon>Streptophyta</taxon>
        <taxon>Embryophyta</taxon>
        <taxon>Tracheophyta</taxon>
        <taxon>Spermatophyta</taxon>
        <taxon>Magnoliopsida</taxon>
        <taxon>Ranunculales</taxon>
        <taxon>Circaeasteraceae</taxon>
        <taxon>Kingdonia</taxon>
    </lineage>
</organism>
<evidence type="ECO:0000313" key="2">
    <source>
        <dbReference type="Proteomes" id="UP000541444"/>
    </source>
</evidence>
<evidence type="ECO:0000313" key="1">
    <source>
        <dbReference type="EMBL" id="KAF6149395.1"/>
    </source>
</evidence>
<dbReference type="Proteomes" id="UP000541444">
    <property type="component" value="Unassembled WGS sequence"/>
</dbReference>
<protein>
    <submittedName>
        <fullName evidence="1">Uncharacterized protein</fullName>
    </submittedName>
</protein>
<comment type="caution">
    <text evidence="1">The sequence shown here is derived from an EMBL/GenBank/DDBJ whole genome shotgun (WGS) entry which is preliminary data.</text>
</comment>
<proteinExistence type="predicted"/>
<gene>
    <name evidence="1" type="ORF">GIB67_016933</name>
</gene>
<dbReference type="AlphaFoldDB" id="A0A7J7M3D8"/>
<name>A0A7J7M3D8_9MAGN</name>